<dbReference type="EMBL" id="NEVM01000001">
    <property type="protein sequence ID" value="OZI37238.1"/>
    <property type="molecule type" value="Genomic_DNA"/>
</dbReference>
<proteinExistence type="inferred from homology"/>
<organism evidence="3 4">
    <name type="scientific">Bordetella genomosp. 10</name>
    <dbReference type="NCBI Taxonomy" id="1416804"/>
    <lineage>
        <taxon>Bacteria</taxon>
        <taxon>Pseudomonadati</taxon>
        <taxon>Pseudomonadota</taxon>
        <taxon>Betaproteobacteria</taxon>
        <taxon>Burkholderiales</taxon>
        <taxon>Alcaligenaceae</taxon>
        <taxon>Bordetella</taxon>
    </lineage>
</organism>
<dbReference type="Gene3D" id="3.40.190.10">
    <property type="entry name" value="Periplasmic binding protein-like II"/>
    <property type="match status" value="1"/>
</dbReference>
<dbReference type="PANTHER" id="PTHR42928:SF5">
    <property type="entry name" value="BLR1237 PROTEIN"/>
    <property type="match status" value="1"/>
</dbReference>
<dbReference type="InterPro" id="IPR005064">
    <property type="entry name" value="BUG"/>
</dbReference>
<comment type="caution">
    <text evidence="3">The sequence shown here is derived from an EMBL/GenBank/DDBJ whole genome shotgun (WGS) entry which is preliminary data.</text>
</comment>
<evidence type="ECO:0000256" key="2">
    <source>
        <dbReference type="SAM" id="SignalP"/>
    </source>
</evidence>
<dbReference type="Pfam" id="PF03401">
    <property type="entry name" value="TctC"/>
    <property type="match status" value="1"/>
</dbReference>
<evidence type="ECO:0000313" key="3">
    <source>
        <dbReference type="EMBL" id="OZI37238.1"/>
    </source>
</evidence>
<dbReference type="PIRSF" id="PIRSF017082">
    <property type="entry name" value="YflP"/>
    <property type="match status" value="1"/>
</dbReference>
<dbReference type="Gene3D" id="3.40.190.150">
    <property type="entry name" value="Bordetella uptake gene, domain 1"/>
    <property type="match status" value="1"/>
</dbReference>
<evidence type="ECO:0000256" key="1">
    <source>
        <dbReference type="ARBA" id="ARBA00006987"/>
    </source>
</evidence>
<protein>
    <submittedName>
        <fullName evidence="3">LacI family transcriptional regulator</fullName>
    </submittedName>
</protein>
<dbReference type="CDD" id="cd13578">
    <property type="entry name" value="PBP2_Bug27"/>
    <property type="match status" value="1"/>
</dbReference>
<accession>A0A261SII0</accession>
<dbReference type="SUPFAM" id="SSF53850">
    <property type="entry name" value="Periplasmic binding protein-like II"/>
    <property type="match status" value="1"/>
</dbReference>
<gene>
    <name evidence="3" type="ORF">CAL29_02075</name>
</gene>
<feature type="chain" id="PRO_5013170328" evidence="2">
    <location>
        <begin position="31"/>
        <end position="329"/>
    </location>
</feature>
<keyword evidence="2" id="KW-0732">Signal</keyword>
<sequence length="329" mass="34431">MKNARFRIPSWLLAATLALGVLPLSTPARADAYPDKPIRIVVPFPPGGAVDILARLVGQRLGQQMNQSIIVENRSGANGSIGNEYAARSAPDGYTLLLGSNGMATNPFLYPKRAFSELTDLAPIAFLGSSPLIMVVPANSPYKSLKDVVKAAQSDPTKVTYASAGPGSSAHLGSELLKSVTKTGMLHVPYKGGAPAIVDLSAGRVSFMLLDPPQVVPQIKAGRLRPIVVAGRSRLPLLPDVPSATDAGYPDYEAIVWWGFMAPKGVPAGVVARLNKEINTALASDEVKKVLDGMGVVTNPGTPEQFGAFIGAQAKQSSAIIKEAGITAD</sequence>
<dbReference type="RefSeq" id="WP_094851344.1">
    <property type="nucleotide sequence ID" value="NZ_NEVM01000001.1"/>
</dbReference>
<reference evidence="4" key="1">
    <citation type="submission" date="2017-05" db="EMBL/GenBank/DDBJ databases">
        <title>Complete and WGS of Bordetella genogroups.</title>
        <authorList>
            <person name="Spilker T."/>
            <person name="Lipuma J."/>
        </authorList>
    </citation>
    <scope>NUCLEOTIDE SEQUENCE [LARGE SCALE GENOMIC DNA]</scope>
    <source>
        <strain evidence="4">AU16122</strain>
    </source>
</reference>
<dbReference type="AlphaFoldDB" id="A0A261SII0"/>
<name>A0A261SII0_9BORD</name>
<dbReference type="InterPro" id="IPR042100">
    <property type="entry name" value="Bug_dom1"/>
</dbReference>
<dbReference type="OrthoDB" id="8678477at2"/>
<evidence type="ECO:0000313" key="4">
    <source>
        <dbReference type="Proteomes" id="UP000216020"/>
    </source>
</evidence>
<feature type="signal peptide" evidence="2">
    <location>
        <begin position="1"/>
        <end position="30"/>
    </location>
</feature>
<dbReference type="Proteomes" id="UP000216020">
    <property type="component" value="Unassembled WGS sequence"/>
</dbReference>
<keyword evidence="4" id="KW-1185">Reference proteome</keyword>
<comment type="similarity">
    <text evidence="1">Belongs to the UPF0065 (bug) family.</text>
</comment>
<dbReference type="PANTHER" id="PTHR42928">
    <property type="entry name" value="TRICARBOXYLATE-BINDING PROTEIN"/>
    <property type="match status" value="1"/>
</dbReference>